<keyword evidence="2" id="KW-1185">Reference proteome</keyword>
<dbReference type="WBParaSite" id="sdigi.contig104.g4403.t1">
    <property type="protein sequence ID" value="sdigi.contig104.g4403.t1"/>
    <property type="gene ID" value="sdigi.contig104.g4403"/>
</dbReference>
<dbReference type="Proteomes" id="UP000887581">
    <property type="component" value="Unplaced"/>
</dbReference>
<reference evidence="3" key="1">
    <citation type="submission" date="2022-11" db="UniProtKB">
        <authorList>
            <consortium name="WormBaseParasite"/>
        </authorList>
    </citation>
    <scope>IDENTIFICATION</scope>
</reference>
<proteinExistence type="predicted"/>
<sequence>MAKEQSLISKVETNNGRNIVGELEIENTLTSDRSINEAGNYAEGQSLKKPEETSLLNSKTSQMLSSVSELPGKLLKIPAGNPEGLKRVINFQESVHVDIST</sequence>
<feature type="region of interest" description="Disordered" evidence="1">
    <location>
        <begin position="37"/>
        <end position="60"/>
    </location>
</feature>
<organism evidence="2 3">
    <name type="scientific">Setaria digitata</name>
    <dbReference type="NCBI Taxonomy" id="48799"/>
    <lineage>
        <taxon>Eukaryota</taxon>
        <taxon>Metazoa</taxon>
        <taxon>Ecdysozoa</taxon>
        <taxon>Nematoda</taxon>
        <taxon>Chromadorea</taxon>
        <taxon>Rhabditida</taxon>
        <taxon>Spirurina</taxon>
        <taxon>Spiruromorpha</taxon>
        <taxon>Filarioidea</taxon>
        <taxon>Setariidae</taxon>
        <taxon>Setaria</taxon>
    </lineage>
</organism>
<evidence type="ECO:0000313" key="3">
    <source>
        <dbReference type="WBParaSite" id="sdigi.contig104.g4403.t1"/>
    </source>
</evidence>
<name>A0A915PJ61_9BILA</name>
<evidence type="ECO:0000256" key="1">
    <source>
        <dbReference type="SAM" id="MobiDB-lite"/>
    </source>
</evidence>
<dbReference type="AlphaFoldDB" id="A0A915PJ61"/>
<accession>A0A915PJ61</accession>
<protein>
    <submittedName>
        <fullName evidence="3">Uncharacterized protein</fullName>
    </submittedName>
</protein>
<evidence type="ECO:0000313" key="2">
    <source>
        <dbReference type="Proteomes" id="UP000887581"/>
    </source>
</evidence>